<organism evidence="2 3">
    <name type="scientific">Frisingicoccus caecimuris</name>
    <dbReference type="NCBI Taxonomy" id="1796636"/>
    <lineage>
        <taxon>Bacteria</taxon>
        <taxon>Bacillati</taxon>
        <taxon>Bacillota</taxon>
        <taxon>Clostridia</taxon>
        <taxon>Lachnospirales</taxon>
        <taxon>Lachnospiraceae</taxon>
        <taxon>Frisingicoccus</taxon>
    </lineage>
</organism>
<accession>A0A4R2LJ55</accession>
<comment type="caution">
    <text evidence="2">The sequence shown here is derived from an EMBL/GenBank/DDBJ whole genome shotgun (WGS) entry which is preliminary data.</text>
</comment>
<name>A0A4R2LJ55_9FIRM</name>
<proteinExistence type="predicted"/>
<evidence type="ECO:0000313" key="3">
    <source>
        <dbReference type="Proteomes" id="UP000295711"/>
    </source>
</evidence>
<keyword evidence="1" id="KW-0472">Membrane</keyword>
<dbReference type="EMBL" id="SLXA01000003">
    <property type="protein sequence ID" value="TCO85318.1"/>
    <property type="molecule type" value="Genomic_DNA"/>
</dbReference>
<feature type="transmembrane region" description="Helical" evidence="1">
    <location>
        <begin position="12"/>
        <end position="35"/>
    </location>
</feature>
<sequence>MDDQAVTVWTVIRRFLIGWAVAGVLLVVVSCVKYKEFIVTAFANNTWAWINAIMPIVIIVFVIGYLLKSLFR</sequence>
<feature type="transmembrane region" description="Helical" evidence="1">
    <location>
        <begin position="47"/>
        <end position="67"/>
    </location>
</feature>
<keyword evidence="3" id="KW-1185">Reference proteome</keyword>
<protein>
    <submittedName>
        <fullName evidence="2">Uncharacterized protein</fullName>
    </submittedName>
</protein>
<dbReference type="RefSeq" id="WP_132089426.1">
    <property type="nucleotide sequence ID" value="NZ_JANKAQ010000003.1"/>
</dbReference>
<gene>
    <name evidence="2" type="ORF">EV212_10339</name>
</gene>
<keyword evidence="1" id="KW-0812">Transmembrane</keyword>
<evidence type="ECO:0000256" key="1">
    <source>
        <dbReference type="SAM" id="Phobius"/>
    </source>
</evidence>
<dbReference type="OrthoDB" id="9859635at2"/>
<reference evidence="2 3" key="1">
    <citation type="submission" date="2019-03" db="EMBL/GenBank/DDBJ databases">
        <title>Genomic Encyclopedia of Type Strains, Phase IV (KMG-IV): sequencing the most valuable type-strain genomes for metagenomic binning, comparative biology and taxonomic classification.</title>
        <authorList>
            <person name="Goeker M."/>
        </authorList>
    </citation>
    <scope>NUCLEOTIDE SEQUENCE [LARGE SCALE GENOMIC DNA]</scope>
    <source>
        <strain evidence="2 3">DSM 28559</strain>
    </source>
</reference>
<dbReference type="AlphaFoldDB" id="A0A4R2LJ55"/>
<keyword evidence="1" id="KW-1133">Transmembrane helix</keyword>
<evidence type="ECO:0000313" key="2">
    <source>
        <dbReference type="EMBL" id="TCO85318.1"/>
    </source>
</evidence>
<dbReference type="Proteomes" id="UP000295711">
    <property type="component" value="Unassembled WGS sequence"/>
</dbReference>